<dbReference type="Proteomes" id="UP001500908">
    <property type="component" value="Unassembled WGS sequence"/>
</dbReference>
<accession>A0ABP7ESH0</accession>
<proteinExistence type="inferred from homology"/>
<comment type="similarity">
    <text evidence="1">Belongs to the glycosyl hydrolase 3 family.</text>
</comment>
<evidence type="ECO:0000313" key="6">
    <source>
        <dbReference type="Proteomes" id="UP001500908"/>
    </source>
</evidence>
<gene>
    <name evidence="5" type="ORF">GCM10022402_00850</name>
</gene>
<dbReference type="PANTHER" id="PTHR30480">
    <property type="entry name" value="BETA-HEXOSAMINIDASE-RELATED"/>
    <property type="match status" value="1"/>
</dbReference>
<keyword evidence="6" id="KW-1185">Reference proteome</keyword>
<evidence type="ECO:0000256" key="1">
    <source>
        <dbReference type="ARBA" id="ARBA00005336"/>
    </source>
</evidence>
<keyword evidence="2" id="KW-0378">Hydrolase</keyword>
<dbReference type="InterPro" id="IPR017853">
    <property type="entry name" value="GH"/>
</dbReference>
<evidence type="ECO:0000256" key="3">
    <source>
        <dbReference type="ARBA" id="ARBA00023295"/>
    </source>
</evidence>
<dbReference type="Gene3D" id="3.20.20.300">
    <property type="entry name" value="Glycoside hydrolase, family 3, N-terminal domain"/>
    <property type="match status" value="1"/>
</dbReference>
<dbReference type="SUPFAM" id="SSF51445">
    <property type="entry name" value="(Trans)glycosidases"/>
    <property type="match status" value="1"/>
</dbReference>
<protein>
    <recommendedName>
        <fullName evidence="4">Glycoside hydrolase family 3 N-terminal domain-containing protein</fullName>
    </recommendedName>
</protein>
<comment type="caution">
    <text evidence="5">The sequence shown here is derived from an EMBL/GenBank/DDBJ whole genome shotgun (WGS) entry which is preliminary data.</text>
</comment>
<name>A0ABP7ESH0_9ACTN</name>
<evidence type="ECO:0000256" key="2">
    <source>
        <dbReference type="ARBA" id="ARBA00022801"/>
    </source>
</evidence>
<dbReference type="InterPro" id="IPR050226">
    <property type="entry name" value="NagZ_Beta-hexosaminidase"/>
</dbReference>
<evidence type="ECO:0000313" key="5">
    <source>
        <dbReference type="EMBL" id="GAA3724052.1"/>
    </source>
</evidence>
<dbReference type="InterPro" id="IPR001764">
    <property type="entry name" value="Glyco_hydro_3_N"/>
</dbReference>
<dbReference type="EMBL" id="BAABDD010000001">
    <property type="protein sequence ID" value="GAA3724052.1"/>
    <property type="molecule type" value="Genomic_DNA"/>
</dbReference>
<feature type="domain" description="Glycoside hydrolase family 3 N-terminal" evidence="4">
    <location>
        <begin position="39"/>
        <end position="338"/>
    </location>
</feature>
<evidence type="ECO:0000259" key="4">
    <source>
        <dbReference type="Pfam" id="PF00933"/>
    </source>
</evidence>
<organism evidence="5 6">
    <name type="scientific">Salinactinospora qingdaonensis</name>
    <dbReference type="NCBI Taxonomy" id="702744"/>
    <lineage>
        <taxon>Bacteria</taxon>
        <taxon>Bacillati</taxon>
        <taxon>Actinomycetota</taxon>
        <taxon>Actinomycetes</taxon>
        <taxon>Streptosporangiales</taxon>
        <taxon>Nocardiopsidaceae</taxon>
        <taxon>Salinactinospora</taxon>
    </lineage>
</organism>
<keyword evidence="3" id="KW-0326">Glycosidase</keyword>
<dbReference type="Pfam" id="PF00933">
    <property type="entry name" value="Glyco_hydro_3"/>
    <property type="match status" value="1"/>
</dbReference>
<dbReference type="InterPro" id="IPR036962">
    <property type="entry name" value="Glyco_hydro_3_N_sf"/>
</dbReference>
<dbReference type="PANTHER" id="PTHR30480:SF16">
    <property type="entry name" value="GLYCOSIDE HYDROLASE FAMILY 3 DOMAIN PROTEIN"/>
    <property type="match status" value="1"/>
</dbReference>
<sequence>MPHAERDSALRRMTHTVLMPGFVGTRVPEWLARAARLGLGAATCFAANLTVDAAALTTSLRQRHSGLIVAADEEGGAVTRLDAATGSPYPSHRELGLIDDPARTRAVAHAIGQRLRAAGIDTGLAPVADIDSAAHNPVIGTRSFGADPQVVARHVTAFIAGCRSSGVAAAVKHFPGHGATSTDSHLALPVIDIDTQTLHRRELVPFAAAVDADVEMVMVGHILIPALDPAAPASVCPRAYTLLREELSFNGVAVTDALDMQGLTLHMGGATLAESVARGAVAALRAGADLVCLGNPHDAPGQDETIFRATLRAVLGAVADGTLPVERLAGAAGRVHTLAASLPLDSQAENRTRGALS</sequence>
<reference evidence="6" key="1">
    <citation type="journal article" date="2019" name="Int. J. Syst. Evol. Microbiol.">
        <title>The Global Catalogue of Microorganisms (GCM) 10K type strain sequencing project: providing services to taxonomists for standard genome sequencing and annotation.</title>
        <authorList>
            <consortium name="The Broad Institute Genomics Platform"/>
            <consortium name="The Broad Institute Genome Sequencing Center for Infectious Disease"/>
            <person name="Wu L."/>
            <person name="Ma J."/>
        </authorList>
    </citation>
    <scope>NUCLEOTIDE SEQUENCE [LARGE SCALE GENOMIC DNA]</scope>
    <source>
        <strain evidence="6">JCM 17137</strain>
    </source>
</reference>